<evidence type="ECO:0000256" key="1">
    <source>
        <dbReference type="ARBA" id="ARBA00023015"/>
    </source>
</evidence>
<name>A0A4V6MBU3_9MICO</name>
<sequence length="151" mass="17144">MTMDAIDRAIVSQLTRNAQISNTELAERVGLSPSPCLRRVRRLEQDGVILGYHARIAPKAIGQGFEVFAQFELDNQRQETIERFESALIEFPEVIEAHRMFGSPDVVATIRVADIEGYERFATEKLRTLPGLTRMSSRFSMKVLKSRYPEG</sequence>
<dbReference type="AlphaFoldDB" id="A0A4V6MBU3"/>
<evidence type="ECO:0000313" key="6">
    <source>
        <dbReference type="Proteomes" id="UP000292408"/>
    </source>
</evidence>
<dbReference type="CDD" id="cd00090">
    <property type="entry name" value="HTH_ARSR"/>
    <property type="match status" value="1"/>
</dbReference>
<dbReference type="PRINTS" id="PR00033">
    <property type="entry name" value="HTHASNC"/>
</dbReference>
<dbReference type="SMART" id="SM00344">
    <property type="entry name" value="HTH_ASNC"/>
    <property type="match status" value="1"/>
</dbReference>
<feature type="domain" description="HTH asnC-type" evidence="4">
    <location>
        <begin position="3"/>
        <end position="64"/>
    </location>
</feature>
<dbReference type="InterPro" id="IPR019885">
    <property type="entry name" value="Tscrpt_reg_HTH_AsnC-type_CS"/>
</dbReference>
<accession>A0A4V6MBU3</accession>
<dbReference type="Gene3D" id="3.30.70.920">
    <property type="match status" value="1"/>
</dbReference>
<keyword evidence="1" id="KW-0805">Transcription regulation</keyword>
<keyword evidence="2" id="KW-0238">DNA-binding</keyword>
<dbReference type="GO" id="GO:0005829">
    <property type="term" value="C:cytosol"/>
    <property type="evidence" value="ECO:0007669"/>
    <property type="project" value="TreeGrafter"/>
</dbReference>
<dbReference type="InterPro" id="IPR011008">
    <property type="entry name" value="Dimeric_a/b-barrel"/>
</dbReference>
<dbReference type="SUPFAM" id="SSF54909">
    <property type="entry name" value="Dimeric alpha+beta barrel"/>
    <property type="match status" value="1"/>
</dbReference>
<proteinExistence type="predicted"/>
<dbReference type="InterPro" id="IPR000485">
    <property type="entry name" value="AsnC-type_HTH_dom"/>
</dbReference>
<evidence type="ECO:0000313" key="5">
    <source>
        <dbReference type="EMBL" id="RZT62269.1"/>
    </source>
</evidence>
<reference evidence="5 6" key="1">
    <citation type="journal article" date="2015" name="Stand. Genomic Sci.">
        <title>Genomic Encyclopedia of Bacterial and Archaeal Type Strains, Phase III: the genomes of soil and plant-associated and newly described type strains.</title>
        <authorList>
            <person name="Whitman W.B."/>
            <person name="Woyke T."/>
            <person name="Klenk H.P."/>
            <person name="Zhou Y."/>
            <person name="Lilburn T.G."/>
            <person name="Beck B.J."/>
            <person name="De Vos P."/>
            <person name="Vandamme P."/>
            <person name="Eisen J.A."/>
            <person name="Garrity G."/>
            <person name="Hugenholtz P."/>
            <person name="Kyrpides N.C."/>
        </authorList>
    </citation>
    <scope>NUCLEOTIDE SEQUENCE [LARGE SCALE GENOMIC DNA]</scope>
    <source>
        <strain evidence="5 6">AC4r</strain>
    </source>
</reference>
<evidence type="ECO:0000259" key="4">
    <source>
        <dbReference type="PROSITE" id="PS50956"/>
    </source>
</evidence>
<gene>
    <name evidence="5" type="ORF">EV140_0788</name>
</gene>
<dbReference type="FunFam" id="1.10.10.10:FF:000186">
    <property type="entry name" value="AsnC family transcriptional regulator"/>
    <property type="match status" value="1"/>
</dbReference>
<dbReference type="Proteomes" id="UP000292408">
    <property type="component" value="Unassembled WGS sequence"/>
</dbReference>
<comment type="caution">
    <text evidence="5">The sequence shown here is derived from an EMBL/GenBank/DDBJ whole genome shotgun (WGS) entry which is preliminary data.</text>
</comment>
<dbReference type="PROSITE" id="PS50956">
    <property type="entry name" value="HTH_ASNC_2"/>
    <property type="match status" value="1"/>
</dbReference>
<dbReference type="PANTHER" id="PTHR30154">
    <property type="entry name" value="LEUCINE-RESPONSIVE REGULATORY PROTEIN"/>
    <property type="match status" value="1"/>
</dbReference>
<evidence type="ECO:0000256" key="2">
    <source>
        <dbReference type="ARBA" id="ARBA00023125"/>
    </source>
</evidence>
<dbReference type="InterPro" id="IPR011991">
    <property type="entry name" value="ArsR-like_HTH"/>
</dbReference>
<dbReference type="SUPFAM" id="SSF46785">
    <property type="entry name" value="Winged helix' DNA-binding domain"/>
    <property type="match status" value="1"/>
</dbReference>
<dbReference type="InterPro" id="IPR019887">
    <property type="entry name" value="Tscrpt_reg_AsnC/Lrp_C"/>
</dbReference>
<protein>
    <submittedName>
        <fullName evidence="5">AsnC family transcriptional regulator</fullName>
    </submittedName>
</protein>
<dbReference type="Pfam" id="PF13412">
    <property type="entry name" value="HTH_24"/>
    <property type="match status" value="1"/>
</dbReference>
<dbReference type="GO" id="GO:0043565">
    <property type="term" value="F:sequence-specific DNA binding"/>
    <property type="evidence" value="ECO:0007669"/>
    <property type="project" value="InterPro"/>
</dbReference>
<dbReference type="GO" id="GO:0043200">
    <property type="term" value="P:response to amino acid"/>
    <property type="evidence" value="ECO:0007669"/>
    <property type="project" value="TreeGrafter"/>
</dbReference>
<keyword evidence="3" id="KW-0804">Transcription</keyword>
<dbReference type="PROSITE" id="PS00519">
    <property type="entry name" value="HTH_ASNC_1"/>
    <property type="match status" value="1"/>
</dbReference>
<dbReference type="InterPro" id="IPR036390">
    <property type="entry name" value="WH_DNA-bd_sf"/>
</dbReference>
<dbReference type="InterPro" id="IPR036388">
    <property type="entry name" value="WH-like_DNA-bd_sf"/>
</dbReference>
<dbReference type="EMBL" id="SGXT01000013">
    <property type="protein sequence ID" value="RZT62269.1"/>
    <property type="molecule type" value="Genomic_DNA"/>
</dbReference>
<keyword evidence="6" id="KW-1185">Reference proteome</keyword>
<dbReference type="Pfam" id="PF01037">
    <property type="entry name" value="AsnC_trans_reg"/>
    <property type="match status" value="1"/>
</dbReference>
<dbReference type="InterPro" id="IPR019888">
    <property type="entry name" value="Tscrpt_reg_AsnC-like"/>
</dbReference>
<dbReference type="Gene3D" id="1.10.10.10">
    <property type="entry name" value="Winged helix-like DNA-binding domain superfamily/Winged helix DNA-binding domain"/>
    <property type="match status" value="1"/>
</dbReference>
<organism evidence="5 6">
    <name type="scientific">Microcella alkaliphila</name>
    <dbReference type="NCBI Taxonomy" id="279828"/>
    <lineage>
        <taxon>Bacteria</taxon>
        <taxon>Bacillati</taxon>
        <taxon>Actinomycetota</taxon>
        <taxon>Actinomycetes</taxon>
        <taxon>Micrococcales</taxon>
        <taxon>Microbacteriaceae</taxon>
        <taxon>Microcella</taxon>
    </lineage>
</organism>
<dbReference type="PANTHER" id="PTHR30154:SF34">
    <property type="entry name" value="TRANSCRIPTIONAL REGULATOR AZLB"/>
    <property type="match status" value="1"/>
</dbReference>
<evidence type="ECO:0000256" key="3">
    <source>
        <dbReference type="ARBA" id="ARBA00023163"/>
    </source>
</evidence>